<gene>
    <name evidence="7" type="ORF">J2Z48_000621</name>
</gene>
<feature type="transmembrane region" description="Helical" evidence="6">
    <location>
        <begin position="358"/>
        <end position="375"/>
    </location>
</feature>
<protein>
    <submittedName>
        <fullName evidence="7">APA family basic amino acid/polyamine antiporter</fullName>
    </submittedName>
</protein>
<comment type="caution">
    <text evidence="7">The sequence shown here is derived from an EMBL/GenBank/DDBJ whole genome shotgun (WGS) entry which is preliminary data.</text>
</comment>
<evidence type="ECO:0000313" key="7">
    <source>
        <dbReference type="EMBL" id="MDQ0416457.1"/>
    </source>
</evidence>
<comment type="subcellular location">
    <subcellularLocation>
        <location evidence="1">Membrane</location>
        <topology evidence="1">Multi-pass membrane protein</topology>
    </subcellularLocation>
</comment>
<feature type="transmembrane region" description="Helical" evidence="6">
    <location>
        <begin position="413"/>
        <end position="432"/>
    </location>
</feature>
<accession>A0AAJ1WPE6</accession>
<feature type="transmembrane region" description="Helical" evidence="6">
    <location>
        <begin position="35"/>
        <end position="57"/>
    </location>
</feature>
<feature type="transmembrane region" description="Helical" evidence="6">
    <location>
        <begin position="304"/>
        <end position="327"/>
    </location>
</feature>
<dbReference type="Gene3D" id="1.20.1740.10">
    <property type="entry name" value="Amino acid/polyamine transporter I"/>
    <property type="match status" value="1"/>
</dbReference>
<dbReference type="GO" id="GO:0015171">
    <property type="term" value="F:amino acid transmembrane transporter activity"/>
    <property type="evidence" value="ECO:0007669"/>
    <property type="project" value="TreeGrafter"/>
</dbReference>
<keyword evidence="8" id="KW-1185">Reference proteome</keyword>
<feature type="transmembrane region" description="Helical" evidence="6">
    <location>
        <begin position="152"/>
        <end position="176"/>
    </location>
</feature>
<name>A0AAJ1WPE6_9BACL</name>
<feature type="transmembrane region" description="Helical" evidence="6">
    <location>
        <begin position="63"/>
        <end position="84"/>
    </location>
</feature>
<keyword evidence="5 6" id="KW-0472">Membrane</keyword>
<feature type="transmembrane region" description="Helical" evidence="6">
    <location>
        <begin position="188"/>
        <end position="207"/>
    </location>
</feature>
<dbReference type="RefSeq" id="WP_307250911.1">
    <property type="nucleotide sequence ID" value="NZ_JAUSUV010000002.1"/>
</dbReference>
<evidence type="ECO:0000256" key="4">
    <source>
        <dbReference type="ARBA" id="ARBA00022989"/>
    </source>
</evidence>
<keyword evidence="4 6" id="KW-1133">Transmembrane helix</keyword>
<proteinExistence type="predicted"/>
<feature type="transmembrane region" description="Helical" evidence="6">
    <location>
        <begin position="259"/>
        <end position="284"/>
    </location>
</feature>
<evidence type="ECO:0000256" key="6">
    <source>
        <dbReference type="SAM" id="Phobius"/>
    </source>
</evidence>
<dbReference type="PANTHER" id="PTHR43243:SF4">
    <property type="entry name" value="CATIONIC AMINO ACID TRANSPORTER 4"/>
    <property type="match status" value="1"/>
</dbReference>
<reference evidence="7 8" key="1">
    <citation type="submission" date="2023-07" db="EMBL/GenBank/DDBJ databases">
        <title>Genomic Encyclopedia of Type Strains, Phase IV (KMG-IV): sequencing the most valuable type-strain genomes for metagenomic binning, comparative biology and taxonomic classification.</title>
        <authorList>
            <person name="Goeker M."/>
        </authorList>
    </citation>
    <scope>NUCLEOTIDE SEQUENCE [LARGE SCALE GENOMIC DNA]</scope>
    <source>
        <strain evidence="7 8">DSM 46876</strain>
    </source>
</reference>
<keyword evidence="3 6" id="KW-0812">Transmembrane</keyword>
<dbReference type="EMBL" id="JAUSUV010000002">
    <property type="protein sequence ID" value="MDQ0416457.1"/>
    <property type="molecule type" value="Genomic_DNA"/>
</dbReference>
<dbReference type="PIRSF" id="PIRSF006060">
    <property type="entry name" value="AA_transporter"/>
    <property type="match status" value="1"/>
</dbReference>
<sequence>MKSSTGLFRKKSIQSFVQDAQTKSKLQRNLTAWDLALLGIGAIIGTGIFVLTGTGALQAGPALTISFLLAGLACAFAALCYAEFASLVPASGSVYTYSYATLGEIIAWVIGWDLVLEYLFAVSSVAVGWSGYFQNLLSGFGLHLPKALTAAYDAQAGTLFNLPAVLIVLFITFLLATGIQASKKINNIMVLVKIGVVLLFILVGIFYVQPSNWAPYAPFGFGGISLAAATVFFAYIGFDAVASAAEETKNPQRDLPRGILWSLGICTLLYVIVSAIMTGAVPFAQFKGIAHPASFVMDQVGQTWVAGFIDVGAILGLTTVILVMLYGQTRIFYAMSRDGLLPKFFSDVDEKHSTPFKATWLVGIIAALIGGLFKLDQLAEMVNIGTLFAFMLVCIGVLVLRKTEPNLPRKFKTPFVPLVPILGVLFCGYLIIQLQMVTWIAFGIWFVIGLVVYFGYSRKHSLIGKGPVQGKK</sequence>
<evidence type="ECO:0000313" key="8">
    <source>
        <dbReference type="Proteomes" id="UP001238450"/>
    </source>
</evidence>
<feature type="transmembrane region" description="Helical" evidence="6">
    <location>
        <begin position="381"/>
        <end position="401"/>
    </location>
</feature>
<dbReference type="Pfam" id="PF13520">
    <property type="entry name" value="AA_permease_2"/>
    <property type="match status" value="1"/>
</dbReference>
<evidence type="ECO:0000256" key="1">
    <source>
        <dbReference type="ARBA" id="ARBA00004141"/>
    </source>
</evidence>
<keyword evidence="2" id="KW-0813">Transport</keyword>
<feature type="transmembrane region" description="Helical" evidence="6">
    <location>
        <begin position="219"/>
        <end position="238"/>
    </location>
</feature>
<dbReference type="PANTHER" id="PTHR43243">
    <property type="entry name" value="INNER MEMBRANE TRANSPORTER YGJI-RELATED"/>
    <property type="match status" value="1"/>
</dbReference>
<evidence type="ECO:0000256" key="5">
    <source>
        <dbReference type="ARBA" id="ARBA00023136"/>
    </source>
</evidence>
<feature type="transmembrane region" description="Helical" evidence="6">
    <location>
        <begin position="438"/>
        <end position="456"/>
    </location>
</feature>
<feature type="transmembrane region" description="Helical" evidence="6">
    <location>
        <begin position="105"/>
        <end position="132"/>
    </location>
</feature>
<evidence type="ECO:0000256" key="3">
    <source>
        <dbReference type="ARBA" id="ARBA00022692"/>
    </source>
</evidence>
<dbReference type="InterPro" id="IPR002293">
    <property type="entry name" value="AA/rel_permease1"/>
</dbReference>
<evidence type="ECO:0000256" key="2">
    <source>
        <dbReference type="ARBA" id="ARBA00022448"/>
    </source>
</evidence>
<dbReference type="GO" id="GO:0016020">
    <property type="term" value="C:membrane"/>
    <property type="evidence" value="ECO:0007669"/>
    <property type="project" value="UniProtKB-SubCell"/>
</dbReference>
<organism evidence="7 8">
    <name type="scientific">Croceifilum oryzae</name>
    <dbReference type="NCBI Taxonomy" id="1553429"/>
    <lineage>
        <taxon>Bacteria</taxon>
        <taxon>Bacillati</taxon>
        <taxon>Bacillota</taxon>
        <taxon>Bacilli</taxon>
        <taxon>Bacillales</taxon>
        <taxon>Thermoactinomycetaceae</taxon>
        <taxon>Croceifilum</taxon>
    </lineage>
</organism>
<dbReference type="AlphaFoldDB" id="A0AAJ1WPE6"/>
<dbReference type="Proteomes" id="UP001238450">
    <property type="component" value="Unassembled WGS sequence"/>
</dbReference>